<feature type="chain" id="PRO_5039172244" evidence="2">
    <location>
        <begin position="27"/>
        <end position="172"/>
    </location>
</feature>
<dbReference type="AlphaFoldDB" id="A0A7Y9E517"/>
<comment type="caution">
    <text evidence="3">The sequence shown here is derived from an EMBL/GenBank/DDBJ whole genome shotgun (WGS) entry which is preliminary data.</text>
</comment>
<protein>
    <submittedName>
        <fullName evidence="3">Uncharacterized protein</fullName>
    </submittedName>
</protein>
<proteinExistence type="predicted"/>
<keyword evidence="4" id="KW-1185">Reference proteome</keyword>
<evidence type="ECO:0000256" key="2">
    <source>
        <dbReference type="SAM" id="SignalP"/>
    </source>
</evidence>
<accession>A0A7Y9E517</accession>
<reference evidence="3 4" key="1">
    <citation type="submission" date="2020-07" db="EMBL/GenBank/DDBJ databases">
        <title>Sequencing the genomes of 1000 actinobacteria strains.</title>
        <authorList>
            <person name="Klenk H.-P."/>
        </authorList>
    </citation>
    <scope>NUCLEOTIDE SEQUENCE [LARGE SCALE GENOMIC DNA]</scope>
    <source>
        <strain evidence="3 4">DSM 21350</strain>
    </source>
</reference>
<name>A0A7Y9E517_9ACTN</name>
<keyword evidence="2" id="KW-0732">Signal</keyword>
<feature type="region of interest" description="Disordered" evidence="1">
    <location>
        <begin position="53"/>
        <end position="77"/>
    </location>
</feature>
<evidence type="ECO:0000256" key="1">
    <source>
        <dbReference type="SAM" id="MobiDB-lite"/>
    </source>
</evidence>
<evidence type="ECO:0000313" key="3">
    <source>
        <dbReference type="EMBL" id="NYD41388.1"/>
    </source>
</evidence>
<organism evidence="3 4">
    <name type="scientific">Nocardioides panaciterrulae</name>
    <dbReference type="NCBI Taxonomy" id="661492"/>
    <lineage>
        <taxon>Bacteria</taxon>
        <taxon>Bacillati</taxon>
        <taxon>Actinomycetota</taxon>
        <taxon>Actinomycetes</taxon>
        <taxon>Propionibacteriales</taxon>
        <taxon>Nocardioidaceae</taxon>
        <taxon>Nocardioides</taxon>
    </lineage>
</organism>
<dbReference type="EMBL" id="JACCBG010000001">
    <property type="protein sequence ID" value="NYD41388.1"/>
    <property type="molecule type" value="Genomic_DNA"/>
</dbReference>
<dbReference type="RefSeq" id="WP_179663142.1">
    <property type="nucleotide sequence ID" value="NZ_JACCBG010000001.1"/>
</dbReference>
<evidence type="ECO:0000313" key="4">
    <source>
        <dbReference type="Proteomes" id="UP000535511"/>
    </source>
</evidence>
<sequence length="172" mass="18805">MLVRTIFGSLATSALIAGGLAAPASAHGDHRHHHHHADEVKVLVCAKFQDHHDHGDHHGDDRGTDPGSDHGDDHHGDDAQVAITVRTDEDQGSATLGDGECSRFQLDFHRSLLRVYAATQDDEGHIRFKVFGDVVGAWSRDNLLKVRFDAGEDHPFVGVGVGVEEDHHHHDH</sequence>
<feature type="signal peptide" evidence="2">
    <location>
        <begin position="1"/>
        <end position="26"/>
    </location>
</feature>
<gene>
    <name evidence="3" type="ORF">BJZ21_001471</name>
</gene>
<dbReference type="Proteomes" id="UP000535511">
    <property type="component" value="Unassembled WGS sequence"/>
</dbReference>